<keyword evidence="8 11" id="KW-0408">Iron</keyword>
<dbReference type="InterPro" id="IPR038135">
    <property type="entry name" value="Methylthiotransferase_N_sf"/>
</dbReference>
<feature type="binding site" evidence="11">
    <location>
        <position position="59"/>
    </location>
    <ligand>
        <name>[4Fe-4S] cluster</name>
        <dbReference type="ChEBI" id="CHEBI:49883"/>
        <label>1</label>
    </ligand>
</feature>
<dbReference type="GO" id="GO:0046872">
    <property type="term" value="F:metal ion binding"/>
    <property type="evidence" value="ECO:0007669"/>
    <property type="project" value="UniProtKB-KW"/>
</dbReference>
<evidence type="ECO:0000256" key="3">
    <source>
        <dbReference type="ARBA" id="ARBA00022490"/>
    </source>
</evidence>
<evidence type="ECO:0000256" key="5">
    <source>
        <dbReference type="ARBA" id="ARBA00022691"/>
    </source>
</evidence>
<evidence type="ECO:0000256" key="7">
    <source>
        <dbReference type="ARBA" id="ARBA00022723"/>
    </source>
</evidence>
<evidence type="ECO:0000256" key="4">
    <source>
        <dbReference type="ARBA" id="ARBA00022679"/>
    </source>
</evidence>
<name>A0A1T4M0H9_9FIRM</name>
<dbReference type="GO" id="GO:0005829">
    <property type="term" value="C:cytosol"/>
    <property type="evidence" value="ECO:0007669"/>
    <property type="project" value="TreeGrafter"/>
</dbReference>
<evidence type="ECO:0000259" key="13">
    <source>
        <dbReference type="PROSITE" id="PS51449"/>
    </source>
</evidence>
<keyword evidence="9 11" id="KW-0411">Iron-sulfur</keyword>
<evidence type="ECO:0000313" key="16">
    <source>
        <dbReference type="Proteomes" id="UP000190625"/>
    </source>
</evidence>
<dbReference type="Pfam" id="PF00919">
    <property type="entry name" value="UPF0004"/>
    <property type="match status" value="1"/>
</dbReference>
<dbReference type="Gene3D" id="3.40.50.12160">
    <property type="entry name" value="Methylthiotransferase, N-terminal domain"/>
    <property type="match status" value="1"/>
</dbReference>
<feature type="domain" description="MTTase N-terminal" evidence="13">
    <location>
        <begin position="14"/>
        <end position="132"/>
    </location>
</feature>
<comment type="subunit">
    <text evidence="11">Monomer.</text>
</comment>
<dbReference type="Proteomes" id="UP000190625">
    <property type="component" value="Unassembled WGS sequence"/>
</dbReference>
<keyword evidence="6 11" id="KW-0819">tRNA processing</keyword>
<dbReference type="InterPro" id="IPR006638">
    <property type="entry name" value="Elp3/MiaA/NifB-like_rSAM"/>
</dbReference>
<dbReference type="InterPro" id="IPR020612">
    <property type="entry name" value="Methylthiotransferase_CS"/>
</dbReference>
<dbReference type="InterPro" id="IPR013848">
    <property type="entry name" value="Methylthiotransferase_N"/>
</dbReference>
<gene>
    <name evidence="11" type="primary">miaB</name>
    <name evidence="15" type="ORF">SAMN02745118_01329</name>
</gene>
<dbReference type="RefSeq" id="WP_078809811.1">
    <property type="nucleotide sequence ID" value="NZ_FUWM01000009.1"/>
</dbReference>
<dbReference type="SFLD" id="SFLDF00273">
    <property type="entry name" value="(dimethylallyl)adenosine_tRNA"/>
    <property type="match status" value="1"/>
</dbReference>
<dbReference type="InterPro" id="IPR058240">
    <property type="entry name" value="rSAM_sf"/>
</dbReference>
<dbReference type="FunFam" id="3.40.50.12160:FF:000006">
    <property type="entry name" value="tRNA-2-methylthio-N(6)-dimethylallyladenosine synthase"/>
    <property type="match status" value="1"/>
</dbReference>
<dbReference type="GO" id="GO:0051539">
    <property type="term" value="F:4 iron, 4 sulfur cluster binding"/>
    <property type="evidence" value="ECO:0007669"/>
    <property type="project" value="UniProtKB-UniRule"/>
</dbReference>
<evidence type="ECO:0000256" key="8">
    <source>
        <dbReference type="ARBA" id="ARBA00023004"/>
    </source>
</evidence>
<dbReference type="CDD" id="cd01335">
    <property type="entry name" value="Radical_SAM"/>
    <property type="match status" value="1"/>
</dbReference>
<feature type="binding site" evidence="11">
    <location>
        <position position="169"/>
    </location>
    <ligand>
        <name>[4Fe-4S] cluster</name>
        <dbReference type="ChEBI" id="CHEBI:49883"/>
        <label>2</label>
        <note>4Fe-4S-S-AdoMet</note>
    </ligand>
</feature>
<dbReference type="InterPro" id="IPR007197">
    <property type="entry name" value="rSAM"/>
</dbReference>
<dbReference type="SMART" id="SM00729">
    <property type="entry name" value="Elp3"/>
    <property type="match status" value="1"/>
</dbReference>
<dbReference type="SFLD" id="SFLDS00029">
    <property type="entry name" value="Radical_SAM"/>
    <property type="match status" value="1"/>
</dbReference>
<dbReference type="Pfam" id="PF01938">
    <property type="entry name" value="TRAM"/>
    <property type="match status" value="1"/>
</dbReference>
<dbReference type="OrthoDB" id="9805215at2"/>
<keyword evidence="16" id="KW-1185">Reference proteome</keyword>
<comment type="cofactor">
    <cofactor evidence="11">
        <name>[4Fe-4S] cluster</name>
        <dbReference type="ChEBI" id="CHEBI:49883"/>
    </cofactor>
    <text evidence="11">Binds 2 [4Fe-4S] clusters. One cluster is coordinated with 3 cysteines and an exchangeable S-adenosyl-L-methionine.</text>
</comment>
<dbReference type="GO" id="GO:0035597">
    <property type="term" value="F:tRNA-2-methylthio-N(6)-dimethylallyladenosine(37) synthase activity"/>
    <property type="evidence" value="ECO:0007669"/>
    <property type="project" value="UniProtKB-EC"/>
</dbReference>
<dbReference type="PANTHER" id="PTHR43020">
    <property type="entry name" value="CDK5 REGULATORY SUBUNIT-ASSOCIATED PROTEIN 1"/>
    <property type="match status" value="1"/>
</dbReference>
<dbReference type="InterPro" id="IPR023404">
    <property type="entry name" value="rSAM_horseshoe"/>
</dbReference>
<evidence type="ECO:0000256" key="2">
    <source>
        <dbReference type="ARBA" id="ARBA00022485"/>
    </source>
</evidence>
<evidence type="ECO:0000256" key="10">
    <source>
        <dbReference type="ARBA" id="ARBA00033765"/>
    </source>
</evidence>
<dbReference type="SFLD" id="SFLDG01082">
    <property type="entry name" value="B12-binding_domain_containing"/>
    <property type="match status" value="1"/>
</dbReference>
<dbReference type="PROSITE" id="PS01278">
    <property type="entry name" value="MTTASE_RADICAL"/>
    <property type="match status" value="1"/>
</dbReference>
<comment type="catalytic activity">
    <reaction evidence="11">
        <text>N(6)-dimethylallyladenosine(37) in tRNA + (sulfur carrier)-SH + AH2 + 2 S-adenosyl-L-methionine = 2-methylsulfanyl-N(6)-dimethylallyladenosine(37) in tRNA + (sulfur carrier)-H + 5'-deoxyadenosine + L-methionine + A + S-adenosyl-L-homocysteine + 2 H(+)</text>
        <dbReference type="Rhea" id="RHEA:37067"/>
        <dbReference type="Rhea" id="RHEA-COMP:10375"/>
        <dbReference type="Rhea" id="RHEA-COMP:10376"/>
        <dbReference type="Rhea" id="RHEA-COMP:14737"/>
        <dbReference type="Rhea" id="RHEA-COMP:14739"/>
        <dbReference type="ChEBI" id="CHEBI:13193"/>
        <dbReference type="ChEBI" id="CHEBI:15378"/>
        <dbReference type="ChEBI" id="CHEBI:17319"/>
        <dbReference type="ChEBI" id="CHEBI:17499"/>
        <dbReference type="ChEBI" id="CHEBI:29917"/>
        <dbReference type="ChEBI" id="CHEBI:57844"/>
        <dbReference type="ChEBI" id="CHEBI:57856"/>
        <dbReference type="ChEBI" id="CHEBI:59789"/>
        <dbReference type="ChEBI" id="CHEBI:64428"/>
        <dbReference type="ChEBI" id="CHEBI:74415"/>
        <dbReference type="ChEBI" id="CHEBI:74417"/>
        <dbReference type="EC" id="2.8.4.3"/>
    </reaction>
</comment>
<comment type="subcellular location">
    <subcellularLocation>
        <location evidence="11">Cytoplasm</location>
    </subcellularLocation>
</comment>
<feature type="binding site" evidence="11">
    <location>
        <position position="23"/>
    </location>
    <ligand>
        <name>[4Fe-4S] cluster</name>
        <dbReference type="ChEBI" id="CHEBI:49883"/>
        <label>1</label>
    </ligand>
</feature>
<dbReference type="SFLD" id="SFLDG01061">
    <property type="entry name" value="methylthiotransferase"/>
    <property type="match status" value="1"/>
</dbReference>
<evidence type="ECO:0000256" key="9">
    <source>
        <dbReference type="ARBA" id="ARBA00023014"/>
    </source>
</evidence>
<keyword evidence="5 11" id="KW-0949">S-adenosyl-L-methionine</keyword>
<dbReference type="NCBIfam" id="TIGR00089">
    <property type="entry name" value="MiaB/RimO family radical SAM methylthiotransferase"/>
    <property type="match status" value="1"/>
</dbReference>
<feature type="binding site" evidence="11">
    <location>
        <position position="173"/>
    </location>
    <ligand>
        <name>[4Fe-4S] cluster</name>
        <dbReference type="ChEBI" id="CHEBI:49883"/>
        <label>2</label>
        <note>4Fe-4S-S-AdoMet</note>
    </ligand>
</feature>
<evidence type="ECO:0000256" key="1">
    <source>
        <dbReference type="ARBA" id="ARBA00003234"/>
    </source>
</evidence>
<dbReference type="Pfam" id="PF04055">
    <property type="entry name" value="Radical_SAM"/>
    <property type="match status" value="1"/>
</dbReference>
<evidence type="ECO:0000259" key="12">
    <source>
        <dbReference type="PROSITE" id="PS50926"/>
    </source>
</evidence>
<evidence type="ECO:0000256" key="11">
    <source>
        <dbReference type="HAMAP-Rule" id="MF_01864"/>
    </source>
</evidence>
<comment type="similarity">
    <text evidence="11">Belongs to the methylthiotransferase family. MiaB subfamily.</text>
</comment>
<dbReference type="PROSITE" id="PS51918">
    <property type="entry name" value="RADICAL_SAM"/>
    <property type="match status" value="1"/>
</dbReference>
<reference evidence="16" key="1">
    <citation type="submission" date="2017-02" db="EMBL/GenBank/DDBJ databases">
        <authorList>
            <person name="Varghese N."/>
            <person name="Submissions S."/>
        </authorList>
    </citation>
    <scope>NUCLEOTIDE SEQUENCE [LARGE SCALE GENOMIC DNA]</scope>
    <source>
        <strain evidence="16">ATCC BAA-73</strain>
    </source>
</reference>
<dbReference type="PROSITE" id="PS51449">
    <property type="entry name" value="MTTASE_N"/>
    <property type="match status" value="1"/>
</dbReference>
<protein>
    <recommendedName>
        <fullName evidence="10 11">tRNA-2-methylthio-N(6)-dimethylallyladenosine synthase</fullName>
        <ecNumber evidence="10 11">2.8.4.3</ecNumber>
    </recommendedName>
    <alternativeName>
        <fullName evidence="11">(Dimethylallyl)adenosine tRNA methylthiotransferase MiaB</fullName>
    </alternativeName>
    <alternativeName>
        <fullName evidence="11">tRNA-i(6)A37 methylthiotransferase</fullName>
    </alternativeName>
</protein>
<dbReference type="NCBIfam" id="TIGR01574">
    <property type="entry name" value="miaB-methiolase"/>
    <property type="match status" value="1"/>
</dbReference>
<feature type="binding site" evidence="11">
    <location>
        <position position="176"/>
    </location>
    <ligand>
        <name>[4Fe-4S] cluster</name>
        <dbReference type="ChEBI" id="CHEBI:49883"/>
        <label>2</label>
        <note>4Fe-4S-S-AdoMet</note>
    </ligand>
</feature>
<feature type="binding site" evidence="11">
    <location>
        <position position="93"/>
    </location>
    <ligand>
        <name>[4Fe-4S] cluster</name>
        <dbReference type="ChEBI" id="CHEBI:49883"/>
        <label>1</label>
    </ligand>
</feature>
<feature type="domain" description="TRAM" evidence="12">
    <location>
        <begin position="388"/>
        <end position="451"/>
    </location>
</feature>
<accession>A0A1T4M0H9</accession>
<dbReference type="Gene3D" id="3.80.30.20">
    <property type="entry name" value="tm_1862 like domain"/>
    <property type="match status" value="1"/>
</dbReference>
<keyword evidence="4 11" id="KW-0808">Transferase</keyword>
<dbReference type="PROSITE" id="PS50926">
    <property type="entry name" value="TRAM"/>
    <property type="match status" value="1"/>
</dbReference>
<dbReference type="InterPro" id="IPR002792">
    <property type="entry name" value="TRAM_dom"/>
</dbReference>
<dbReference type="HAMAP" id="MF_01864">
    <property type="entry name" value="tRNA_metthiotr_MiaB"/>
    <property type="match status" value="1"/>
</dbReference>
<evidence type="ECO:0000256" key="6">
    <source>
        <dbReference type="ARBA" id="ARBA00022694"/>
    </source>
</evidence>
<dbReference type="SUPFAM" id="SSF102114">
    <property type="entry name" value="Radical SAM enzymes"/>
    <property type="match status" value="1"/>
</dbReference>
<dbReference type="AlphaFoldDB" id="A0A1T4M0H9"/>
<dbReference type="InterPro" id="IPR005839">
    <property type="entry name" value="Methylthiotransferase"/>
</dbReference>
<sequence>MAENNQNEDKNIKGFYRTITYGCQMNEHDSEKLAGVLQNEGYQPTTELEKADIIVLNTCCVRENAELKVYGKVGSLKEYKRENPDLLIGICGCMMQQEEVVQEIKEKYSHVDMVFGTHNIHEFPRLLKEAKEVPKTLIDVWEEKEGLIPDLPSRRESDHKAWVTIIYGCNNFCTYCIVPYVRGREKSRPVKDIVSEVEKLVEEGVKEVTLLGQNVNSYGHDFDKNIDFADLLKELDQIKGLARIRYMTSHPRDFTNDLIDTIANTEKVCQHFHLPIQSGSDRILKEMNRGYSQTEYLNLVKNIRKKMPDAAISTDIIVGFPGETEEDFAETLKVVKEARFDMAYTFKYSQRSGTPAAEMKEQITEEVKKARLQRLMDLQSTISDEKNQSLVGKTVEVFGEGESKKDEDKQMGRTRTNKIVIFNSDSGLTGELISVKINKATSWTLFGDLVK</sequence>
<evidence type="ECO:0000259" key="14">
    <source>
        <dbReference type="PROSITE" id="PS51918"/>
    </source>
</evidence>
<keyword evidence="3 11" id="KW-0963">Cytoplasm</keyword>
<feature type="domain" description="Radical SAM core" evidence="14">
    <location>
        <begin position="155"/>
        <end position="385"/>
    </location>
</feature>
<dbReference type="EC" id="2.8.4.3" evidence="10 11"/>
<dbReference type="STRING" id="142842.SAMN02745118_01329"/>
<organism evidence="15 16">
    <name type="scientific">Selenihalanaerobacter shriftii</name>
    <dbReference type="NCBI Taxonomy" id="142842"/>
    <lineage>
        <taxon>Bacteria</taxon>
        <taxon>Bacillati</taxon>
        <taxon>Bacillota</taxon>
        <taxon>Clostridia</taxon>
        <taxon>Halanaerobiales</taxon>
        <taxon>Halobacteroidaceae</taxon>
        <taxon>Selenihalanaerobacter</taxon>
    </lineage>
</organism>
<dbReference type="InterPro" id="IPR006463">
    <property type="entry name" value="MiaB_methiolase"/>
</dbReference>
<evidence type="ECO:0000313" key="15">
    <source>
        <dbReference type="EMBL" id="SJZ60406.1"/>
    </source>
</evidence>
<proteinExistence type="inferred from homology"/>
<keyword evidence="2 11" id="KW-0004">4Fe-4S</keyword>
<dbReference type="EMBL" id="FUWM01000009">
    <property type="protein sequence ID" value="SJZ60406.1"/>
    <property type="molecule type" value="Genomic_DNA"/>
</dbReference>
<dbReference type="PANTHER" id="PTHR43020:SF2">
    <property type="entry name" value="MITOCHONDRIAL TRNA METHYLTHIOTRANSFERASE CDK5RAP1"/>
    <property type="match status" value="1"/>
</dbReference>
<keyword evidence="7 11" id="KW-0479">Metal-binding</keyword>
<dbReference type="FunFam" id="3.80.30.20:FF:000001">
    <property type="entry name" value="tRNA-2-methylthio-N(6)-dimethylallyladenosine synthase 2"/>
    <property type="match status" value="1"/>
</dbReference>
<comment type="function">
    <text evidence="1 11">Catalyzes the methylthiolation of N6-(dimethylallyl)adenosine (i(6)A), leading to the formation of 2-methylthio-N6-(dimethylallyl)adenosine (ms(2)i(6)A) at position 37 in tRNAs that read codons beginning with uridine.</text>
</comment>